<proteinExistence type="predicted"/>
<dbReference type="EMBL" id="RZGY01000008">
    <property type="protein sequence ID" value="RUQ81655.1"/>
    <property type="molecule type" value="Genomic_DNA"/>
</dbReference>
<gene>
    <name evidence="1" type="ORF">ELQ93_18045</name>
</gene>
<dbReference type="RefSeq" id="WP_127054561.1">
    <property type="nucleotide sequence ID" value="NZ_PYAU01000001.1"/>
</dbReference>
<name>A0ABY0C460_9MICO</name>
<dbReference type="Proteomes" id="UP000268291">
    <property type="component" value="Unassembled WGS sequence"/>
</dbReference>
<protein>
    <recommendedName>
        <fullName evidence="3">XRE family transcriptional regulator</fullName>
    </recommendedName>
</protein>
<comment type="caution">
    <text evidence="1">The sequence shown here is derived from an EMBL/GenBank/DDBJ whole genome shotgun (WGS) entry which is preliminary data.</text>
</comment>
<keyword evidence="2" id="KW-1185">Reference proteome</keyword>
<sequence>MASGRVPEWEMVAGAVRAELARRNIVRRDAVAALMEGSAQQDGGGLGRTASYERIAGLVPFSWSELEILSLSFEIPLEILSGSRAPDVAAVRV</sequence>
<reference evidence="1 2" key="1">
    <citation type="submission" date="2018-12" db="EMBL/GenBank/DDBJ databases">
        <authorList>
            <person name="hu s."/>
            <person name="Xu Y."/>
            <person name="Xu B."/>
            <person name="Li F."/>
        </authorList>
    </citation>
    <scope>NUCLEOTIDE SEQUENCE [LARGE SCALE GENOMIC DNA]</scope>
    <source>
        <strain evidence="1 2">KSW2-17</strain>
    </source>
</reference>
<accession>A0ABY0C460</accession>
<evidence type="ECO:0000313" key="1">
    <source>
        <dbReference type="EMBL" id="RUQ81655.1"/>
    </source>
</evidence>
<evidence type="ECO:0008006" key="3">
    <source>
        <dbReference type="Google" id="ProtNLM"/>
    </source>
</evidence>
<organism evidence="1 2">
    <name type="scientific">Labedella gwakjiensis</name>
    <dbReference type="NCBI Taxonomy" id="390269"/>
    <lineage>
        <taxon>Bacteria</taxon>
        <taxon>Bacillati</taxon>
        <taxon>Actinomycetota</taxon>
        <taxon>Actinomycetes</taxon>
        <taxon>Micrococcales</taxon>
        <taxon>Microbacteriaceae</taxon>
        <taxon>Labedella</taxon>
    </lineage>
</organism>
<evidence type="ECO:0000313" key="2">
    <source>
        <dbReference type="Proteomes" id="UP000268291"/>
    </source>
</evidence>